<feature type="region of interest" description="Disordered" evidence="1">
    <location>
        <begin position="23"/>
        <end position="42"/>
    </location>
</feature>
<comment type="caution">
    <text evidence="3">The sequence shown here is derived from an EMBL/GenBank/DDBJ whole genome shotgun (WGS) entry which is preliminary data.</text>
</comment>
<dbReference type="InterPro" id="IPR036691">
    <property type="entry name" value="Endo/exonu/phosph_ase_sf"/>
</dbReference>
<evidence type="ECO:0000313" key="4">
    <source>
        <dbReference type="Proteomes" id="UP001054857"/>
    </source>
</evidence>
<dbReference type="AlphaFoldDB" id="A0AAD3DQG2"/>
<dbReference type="EMBL" id="BMAR01000009">
    <property type="protein sequence ID" value="GFR45062.1"/>
    <property type="molecule type" value="Genomic_DNA"/>
</dbReference>
<organism evidence="3 4">
    <name type="scientific">Astrephomene gubernaculifera</name>
    <dbReference type="NCBI Taxonomy" id="47775"/>
    <lineage>
        <taxon>Eukaryota</taxon>
        <taxon>Viridiplantae</taxon>
        <taxon>Chlorophyta</taxon>
        <taxon>core chlorophytes</taxon>
        <taxon>Chlorophyceae</taxon>
        <taxon>CS clade</taxon>
        <taxon>Chlamydomonadales</taxon>
        <taxon>Astrephomenaceae</taxon>
        <taxon>Astrephomene</taxon>
    </lineage>
</organism>
<protein>
    <recommendedName>
        <fullName evidence="2">Endonuclease/exonuclease/phosphatase domain-containing protein</fullName>
    </recommendedName>
</protein>
<dbReference type="PANTHER" id="PTHR12121:SF100">
    <property type="entry name" value="POLY(A)-SPECIFIC RIBONUCLEASE"/>
    <property type="match status" value="1"/>
</dbReference>
<evidence type="ECO:0000259" key="2">
    <source>
        <dbReference type="Pfam" id="PF03372"/>
    </source>
</evidence>
<dbReference type="InterPro" id="IPR005135">
    <property type="entry name" value="Endo/exonuclease/phosphatase"/>
</dbReference>
<dbReference type="SUPFAM" id="SSF56219">
    <property type="entry name" value="DNase I-like"/>
    <property type="match status" value="1"/>
</dbReference>
<dbReference type="Proteomes" id="UP001054857">
    <property type="component" value="Unassembled WGS sequence"/>
</dbReference>
<feature type="region of interest" description="Disordered" evidence="1">
    <location>
        <begin position="85"/>
        <end position="107"/>
    </location>
</feature>
<evidence type="ECO:0000313" key="3">
    <source>
        <dbReference type="EMBL" id="GFR45062.1"/>
    </source>
</evidence>
<dbReference type="Gene3D" id="3.60.10.10">
    <property type="entry name" value="Endonuclease/exonuclease/phosphatase"/>
    <property type="match status" value="1"/>
</dbReference>
<reference evidence="3 4" key="1">
    <citation type="journal article" date="2021" name="Sci. Rep.">
        <title>Genome sequencing of the multicellular alga Astrephomene provides insights into convergent evolution of germ-soma differentiation.</title>
        <authorList>
            <person name="Yamashita S."/>
            <person name="Yamamoto K."/>
            <person name="Matsuzaki R."/>
            <person name="Suzuki S."/>
            <person name="Yamaguchi H."/>
            <person name="Hirooka S."/>
            <person name="Minakuchi Y."/>
            <person name="Miyagishima S."/>
            <person name="Kawachi M."/>
            <person name="Toyoda A."/>
            <person name="Nozaki H."/>
        </authorList>
    </citation>
    <scope>NUCLEOTIDE SEQUENCE [LARGE SCALE GENOMIC DNA]</scope>
    <source>
        <strain evidence="3 4">NIES-4017</strain>
    </source>
</reference>
<dbReference type="GO" id="GO:0000175">
    <property type="term" value="F:3'-5'-RNA exonuclease activity"/>
    <property type="evidence" value="ECO:0007669"/>
    <property type="project" value="TreeGrafter"/>
</dbReference>
<accession>A0AAD3DQG2</accession>
<feature type="region of interest" description="Disordered" evidence="1">
    <location>
        <begin position="53"/>
        <end position="72"/>
    </location>
</feature>
<gene>
    <name evidence="3" type="ORF">Agub_g6435</name>
</gene>
<dbReference type="PANTHER" id="PTHR12121">
    <property type="entry name" value="CARBON CATABOLITE REPRESSOR PROTEIN 4"/>
    <property type="match status" value="1"/>
</dbReference>
<evidence type="ECO:0000256" key="1">
    <source>
        <dbReference type="SAM" id="MobiDB-lite"/>
    </source>
</evidence>
<dbReference type="Pfam" id="PF03372">
    <property type="entry name" value="Exo_endo_phos"/>
    <property type="match status" value="1"/>
</dbReference>
<keyword evidence="4" id="KW-1185">Reference proteome</keyword>
<sequence>MFGARRHYSARLRRKVETMASNIQSGGVNRAQQFSTSPDGQTVASAVRVASAATPGNGGSAQSLASGSAHSQLLEEQLGGSAAVVERTNGKMGKARGATSAEEGRLQRTESWFGQRTWASMPAPPVTARLPTSAGMASTNPTNSCVAHMDSAKSHRSDVAASSSASPQMWSFSVMCYNILADAYAQYFANKLYRDVPRPCLEWSARRALLLAEIRHWSPDVVCLQEVQHYSDLEPEMRAAGYEGHFERRPGRRRDGCATFWRADRLRACWVRRLDFAPLGLDDNVALLLSLAPRAGEGGSEGAGGGSGAAAGEVATQAAAEENCSPQSHASLSAVRLLVATTHITFDPAKGDIKLG</sequence>
<feature type="compositionally biased region" description="Low complexity" evidence="1">
    <location>
        <begin position="60"/>
        <end position="72"/>
    </location>
</feature>
<feature type="non-terminal residue" evidence="3">
    <location>
        <position position="356"/>
    </location>
</feature>
<proteinExistence type="predicted"/>
<dbReference type="InterPro" id="IPR050410">
    <property type="entry name" value="CCR4/nocturin_mRNA_transcr"/>
</dbReference>
<name>A0AAD3DQG2_9CHLO</name>
<feature type="domain" description="Endonuclease/exonuclease/phosphatase" evidence="2">
    <location>
        <begin position="201"/>
        <end position="268"/>
    </location>
</feature>